<organism evidence="1 2">
    <name type="scientific">Erwinia sorbitola</name>
    <dbReference type="NCBI Taxonomy" id="2681984"/>
    <lineage>
        <taxon>Bacteria</taxon>
        <taxon>Pseudomonadati</taxon>
        <taxon>Pseudomonadota</taxon>
        <taxon>Gammaproteobacteria</taxon>
        <taxon>Enterobacterales</taxon>
        <taxon>Erwiniaceae</taxon>
        <taxon>Erwinia</taxon>
    </lineage>
</organism>
<dbReference type="Proteomes" id="UP000424752">
    <property type="component" value="Chromosome"/>
</dbReference>
<protein>
    <submittedName>
        <fullName evidence="1">Ribbon-helix-helix protein, CopG family</fullName>
    </submittedName>
</protein>
<name>A0A6I6EL97_9GAMM</name>
<accession>A0A6I6EL97</accession>
<evidence type="ECO:0000313" key="2">
    <source>
        <dbReference type="Proteomes" id="UP000424752"/>
    </source>
</evidence>
<dbReference type="EMBL" id="CP046509">
    <property type="protein sequence ID" value="QGU87066.1"/>
    <property type="molecule type" value="Genomic_DNA"/>
</dbReference>
<evidence type="ECO:0000313" key="1">
    <source>
        <dbReference type="EMBL" id="QGU87066.1"/>
    </source>
</evidence>
<reference evidence="1 2" key="1">
    <citation type="submission" date="2019-12" db="EMBL/GenBank/DDBJ databases">
        <title>Erwinia sp. nov., isolated from droppings of birds in the Qinghai-Tiebt plateau of China.</title>
        <authorList>
            <person name="Ge Y."/>
        </authorList>
    </citation>
    <scope>NUCLEOTIDE SEQUENCE [LARGE SCALE GENOMIC DNA]</scope>
    <source>
        <strain evidence="1 2">J780</strain>
    </source>
</reference>
<dbReference type="AlphaFoldDB" id="A0A6I6EL97"/>
<gene>
    <name evidence="1" type="ORF">GN242_07490</name>
</gene>
<proteinExistence type="predicted"/>
<dbReference type="RefSeq" id="WP_156287178.1">
    <property type="nucleotide sequence ID" value="NZ_CP046509.1"/>
</dbReference>
<sequence>MAQSRVDTQKKSDERRGVRPKSYKLPISIIELIEALSKEEDMPQSAVISKAVELFAESLKK</sequence>
<dbReference type="KEGG" id="erwi:GN242_07490"/>